<protein>
    <submittedName>
        <fullName evidence="1">875_t:CDS:1</fullName>
    </submittedName>
</protein>
<evidence type="ECO:0000313" key="2">
    <source>
        <dbReference type="Proteomes" id="UP000789860"/>
    </source>
</evidence>
<keyword evidence="2" id="KW-1185">Reference proteome</keyword>
<gene>
    <name evidence="1" type="ORF">SCALOS_LOCUS4138</name>
</gene>
<sequence>ETSKTDSSDDDKFNDDEFNDDKFNNAEFNNDKFNNNKFNDNRFNNEEDSNAEVSIIEVEEANNAITKLFNSEISESDFEIELTEVYNIKFPENLDDTIKQLEKEVKSNKHSKIEKAHLYAMLSYFYLDDDILMQIKSFLRSNKWNVNLYELAIHVNEVRKEVYIDGKNIEEETHPAWYYETIILVIHNKCQGKSVYVSKFLTDVSGHLVLYDEDKAAFSNLPTEACIIIYLSKDDNKWWNSDDLINQVKNYTILIFEAQFSDTKALFVFDNATNHCAYTKDALLAKNINLSP</sequence>
<feature type="non-terminal residue" evidence="1">
    <location>
        <position position="292"/>
    </location>
</feature>
<name>A0ACA9LCI1_9GLOM</name>
<evidence type="ECO:0000313" key="1">
    <source>
        <dbReference type="EMBL" id="CAG8522810.1"/>
    </source>
</evidence>
<comment type="caution">
    <text evidence="1">The sequence shown here is derived from an EMBL/GenBank/DDBJ whole genome shotgun (WGS) entry which is preliminary data.</text>
</comment>
<feature type="non-terminal residue" evidence="1">
    <location>
        <position position="1"/>
    </location>
</feature>
<reference evidence="1" key="1">
    <citation type="submission" date="2021-06" db="EMBL/GenBank/DDBJ databases">
        <authorList>
            <person name="Kallberg Y."/>
            <person name="Tangrot J."/>
            <person name="Rosling A."/>
        </authorList>
    </citation>
    <scope>NUCLEOTIDE SEQUENCE</scope>
    <source>
        <strain evidence="1">AU212A</strain>
    </source>
</reference>
<dbReference type="EMBL" id="CAJVPM010005341">
    <property type="protein sequence ID" value="CAG8522810.1"/>
    <property type="molecule type" value="Genomic_DNA"/>
</dbReference>
<dbReference type="Proteomes" id="UP000789860">
    <property type="component" value="Unassembled WGS sequence"/>
</dbReference>
<organism evidence="1 2">
    <name type="scientific">Scutellospora calospora</name>
    <dbReference type="NCBI Taxonomy" id="85575"/>
    <lineage>
        <taxon>Eukaryota</taxon>
        <taxon>Fungi</taxon>
        <taxon>Fungi incertae sedis</taxon>
        <taxon>Mucoromycota</taxon>
        <taxon>Glomeromycotina</taxon>
        <taxon>Glomeromycetes</taxon>
        <taxon>Diversisporales</taxon>
        <taxon>Gigasporaceae</taxon>
        <taxon>Scutellospora</taxon>
    </lineage>
</organism>
<accession>A0ACA9LCI1</accession>
<proteinExistence type="predicted"/>